<protein>
    <submittedName>
        <fullName evidence="1">Uncharacterized protein</fullName>
    </submittedName>
</protein>
<name>A0A6J4PK83_9ACTN</name>
<feature type="non-terminal residue" evidence="1">
    <location>
        <position position="1"/>
    </location>
</feature>
<dbReference type="EMBL" id="CADCUP010000211">
    <property type="protein sequence ID" value="CAA9415611.1"/>
    <property type="molecule type" value="Genomic_DNA"/>
</dbReference>
<proteinExistence type="predicted"/>
<reference evidence="1" key="1">
    <citation type="submission" date="2020-02" db="EMBL/GenBank/DDBJ databases">
        <authorList>
            <person name="Meier V. D."/>
        </authorList>
    </citation>
    <scope>NUCLEOTIDE SEQUENCE</scope>
    <source>
        <strain evidence="1">AVDCRST_MAG06</strain>
    </source>
</reference>
<feature type="non-terminal residue" evidence="1">
    <location>
        <position position="43"/>
    </location>
</feature>
<organism evidence="1">
    <name type="scientific">uncultured Nocardioides sp</name>
    <dbReference type="NCBI Taxonomy" id="198441"/>
    <lineage>
        <taxon>Bacteria</taxon>
        <taxon>Bacillati</taxon>
        <taxon>Actinomycetota</taxon>
        <taxon>Actinomycetes</taxon>
        <taxon>Propionibacteriales</taxon>
        <taxon>Nocardioidaceae</taxon>
        <taxon>Nocardioides</taxon>
        <taxon>environmental samples</taxon>
    </lineage>
</organism>
<dbReference type="AlphaFoldDB" id="A0A6J4PK83"/>
<evidence type="ECO:0000313" key="1">
    <source>
        <dbReference type="EMBL" id="CAA9415611.1"/>
    </source>
</evidence>
<accession>A0A6J4PK83</accession>
<sequence length="43" mass="4617">CAAAMLLRVRLPPSARGPERVLHVDVLDCAPPCSSSARSRRVC</sequence>
<gene>
    <name evidence="1" type="ORF">AVDCRST_MAG06-3176</name>
</gene>